<reference evidence="2" key="1">
    <citation type="submission" date="2023-07" db="EMBL/GenBank/DDBJ databases">
        <authorList>
            <person name="Stuckert A."/>
        </authorList>
    </citation>
    <scope>NUCLEOTIDE SEQUENCE</scope>
</reference>
<keyword evidence="3" id="KW-1185">Reference proteome</keyword>
<feature type="domain" description="Reverse transcriptase" evidence="1">
    <location>
        <begin position="1"/>
        <end position="127"/>
    </location>
</feature>
<dbReference type="Proteomes" id="UP001176940">
    <property type="component" value="Unassembled WGS sequence"/>
</dbReference>
<dbReference type="PROSITE" id="PS50878">
    <property type="entry name" value="RT_POL"/>
    <property type="match status" value="1"/>
</dbReference>
<protein>
    <recommendedName>
        <fullName evidence="1">Reverse transcriptase domain-containing protein</fullName>
    </recommendedName>
</protein>
<evidence type="ECO:0000259" key="1">
    <source>
        <dbReference type="PROSITE" id="PS50878"/>
    </source>
</evidence>
<dbReference type="PANTHER" id="PTHR21301:SF12">
    <property type="match status" value="1"/>
</dbReference>
<name>A0ABN9KPJ1_9NEOB</name>
<comment type="caution">
    <text evidence="2">The sequence shown here is derived from an EMBL/GenBank/DDBJ whole genome shotgun (WGS) entry which is preliminary data.</text>
</comment>
<dbReference type="EMBL" id="CAUEEQ010001058">
    <property type="protein sequence ID" value="CAJ0918613.1"/>
    <property type="molecule type" value="Genomic_DNA"/>
</dbReference>
<dbReference type="Pfam" id="PF26215">
    <property type="entry name" value="HTH_animal"/>
    <property type="match status" value="1"/>
</dbReference>
<sequence length="394" mass="45491">MGGGCARLVLTLLEFILRKNYFLFGDEFYLQLRGTAMGSNVAPTYANIYMAVLEEQYVYSSRYWSHVRAWWRYIDDVFVIWEGHLQELLEFHCELNNIFPELGFTVTHSYDQVQFLDTLVYKDGSSLKTDLFVKSTERNSLLQFNSHHPRNMVESLPWSQMLKVRRIVTDESLLDSRLDVMCKKFVDRGYPDSTVTTHRKRVKEISRTDTRQKNKKSKDMRIPFVSTFNTASCQMNNILVKHWGLLKQGLPGVDGFTQPPIFSFRRGHNIKDKLVRSDIDPERTTVQRTLAPPRMGNFLCLGCACCGSLIKGDIFYHLHTGKKIYIRGRYTCTSSFVPMWFDLRRQRHLTTASGRAAGNDVIADPRHMIGGQRCIRKVTIEVLETSMVTDAGLL</sequence>
<dbReference type="InterPro" id="IPR000477">
    <property type="entry name" value="RT_dom"/>
</dbReference>
<proteinExistence type="predicted"/>
<gene>
    <name evidence="2" type="ORF">RIMI_LOCUS835898</name>
</gene>
<evidence type="ECO:0000313" key="2">
    <source>
        <dbReference type="EMBL" id="CAJ0918613.1"/>
    </source>
</evidence>
<evidence type="ECO:0000313" key="3">
    <source>
        <dbReference type="Proteomes" id="UP001176940"/>
    </source>
</evidence>
<dbReference type="InterPro" id="IPR058912">
    <property type="entry name" value="HTH_animal"/>
</dbReference>
<dbReference type="PANTHER" id="PTHR21301">
    <property type="entry name" value="REVERSE TRANSCRIPTASE"/>
    <property type="match status" value="1"/>
</dbReference>
<accession>A0ABN9KPJ1</accession>
<organism evidence="2 3">
    <name type="scientific">Ranitomeya imitator</name>
    <name type="common">mimic poison frog</name>
    <dbReference type="NCBI Taxonomy" id="111125"/>
    <lineage>
        <taxon>Eukaryota</taxon>
        <taxon>Metazoa</taxon>
        <taxon>Chordata</taxon>
        <taxon>Craniata</taxon>
        <taxon>Vertebrata</taxon>
        <taxon>Euteleostomi</taxon>
        <taxon>Amphibia</taxon>
        <taxon>Batrachia</taxon>
        <taxon>Anura</taxon>
        <taxon>Neobatrachia</taxon>
        <taxon>Hyloidea</taxon>
        <taxon>Dendrobatidae</taxon>
        <taxon>Dendrobatinae</taxon>
        <taxon>Ranitomeya</taxon>
    </lineage>
</organism>